<dbReference type="SUPFAM" id="SSF53383">
    <property type="entry name" value="PLP-dependent transferases"/>
    <property type="match status" value="1"/>
</dbReference>
<dbReference type="PANTHER" id="PTHR46383:SF1">
    <property type="entry name" value="ASPARTATE AMINOTRANSFERASE"/>
    <property type="match status" value="1"/>
</dbReference>
<keyword evidence="4 6" id="KW-0808">Transferase</keyword>
<dbReference type="InterPro" id="IPR050596">
    <property type="entry name" value="AspAT/PAT-like"/>
</dbReference>
<dbReference type="InterPro" id="IPR015422">
    <property type="entry name" value="PyrdxlP-dep_Trfase_small"/>
</dbReference>
<sequence>MFSKRLEFVEESGIRKMFNQVGELKDVIDLTLGQPDFKINDEIKAEACRAILNEKNRYTATNGILGLREMLYEKKKQEGWTIDLENLFVTSGTSGAIFLSFNTLLEQGDEVIITEPYYNEYKNLTYLCDAKPVFVNIYPEFTLTADKIKDKITSKTKLIVLNSPANPTGKIINKEEIIKIVELSKKHNIYVIVDLIYKDFLYIDKEIFPTEITEDYSNLIIIEGFSKTFSMTGWRLGYVVTNKNVIQQFTKIQQYTFLCAPSPFQYAGIKALEIGVNPNMSQEYMEKKNIVMELLSPYFQITDPEGAFYCFPKMPIGSASEFAKFCATDGGIMIVPGTAFSQYDTNFRLSFATDNINLINGCKRLIRKITAFQK</sequence>
<keyword evidence="9" id="KW-1185">Reference proteome</keyword>
<dbReference type="InterPro" id="IPR004839">
    <property type="entry name" value="Aminotransferase_I/II_large"/>
</dbReference>
<dbReference type="CDD" id="cd00609">
    <property type="entry name" value="AAT_like"/>
    <property type="match status" value="1"/>
</dbReference>
<organism evidence="8 9">
    <name type="scientific">Anaeromicropila populeti</name>
    <dbReference type="NCBI Taxonomy" id="37658"/>
    <lineage>
        <taxon>Bacteria</taxon>
        <taxon>Bacillati</taxon>
        <taxon>Bacillota</taxon>
        <taxon>Clostridia</taxon>
        <taxon>Lachnospirales</taxon>
        <taxon>Lachnospiraceae</taxon>
        <taxon>Anaeromicropila</taxon>
    </lineage>
</organism>
<evidence type="ECO:0000256" key="2">
    <source>
        <dbReference type="ARBA" id="ARBA00007441"/>
    </source>
</evidence>
<comment type="cofactor">
    <cofactor evidence="1 6">
        <name>pyridoxal 5'-phosphate</name>
        <dbReference type="ChEBI" id="CHEBI:597326"/>
    </cofactor>
</comment>
<proteinExistence type="inferred from homology"/>
<dbReference type="AlphaFoldDB" id="A0A1I6LVR8"/>
<evidence type="ECO:0000313" key="8">
    <source>
        <dbReference type="EMBL" id="SFS07557.1"/>
    </source>
</evidence>
<evidence type="ECO:0000256" key="1">
    <source>
        <dbReference type="ARBA" id="ARBA00001933"/>
    </source>
</evidence>
<dbReference type="GO" id="GO:0006520">
    <property type="term" value="P:amino acid metabolic process"/>
    <property type="evidence" value="ECO:0007669"/>
    <property type="project" value="InterPro"/>
</dbReference>
<dbReference type="InterPro" id="IPR015421">
    <property type="entry name" value="PyrdxlP-dep_Trfase_major"/>
</dbReference>
<dbReference type="OrthoDB" id="9802328at2"/>
<dbReference type="InterPro" id="IPR015424">
    <property type="entry name" value="PyrdxlP-dep_Trfase"/>
</dbReference>
<dbReference type="GO" id="GO:0030170">
    <property type="term" value="F:pyridoxal phosphate binding"/>
    <property type="evidence" value="ECO:0007669"/>
    <property type="project" value="InterPro"/>
</dbReference>
<evidence type="ECO:0000256" key="6">
    <source>
        <dbReference type="RuleBase" id="RU000481"/>
    </source>
</evidence>
<comment type="similarity">
    <text evidence="2 6">Belongs to the class-I pyridoxal-phosphate-dependent aminotransferase family.</text>
</comment>
<feature type="domain" description="Aminotransferase class I/classII large" evidence="7">
    <location>
        <begin position="25"/>
        <end position="364"/>
    </location>
</feature>
<dbReference type="GO" id="GO:0008483">
    <property type="term" value="F:transaminase activity"/>
    <property type="evidence" value="ECO:0007669"/>
    <property type="project" value="UniProtKB-KW"/>
</dbReference>
<dbReference type="Gene3D" id="3.90.1150.10">
    <property type="entry name" value="Aspartate Aminotransferase, domain 1"/>
    <property type="match status" value="1"/>
</dbReference>
<dbReference type="Proteomes" id="UP000199659">
    <property type="component" value="Unassembled WGS sequence"/>
</dbReference>
<evidence type="ECO:0000256" key="5">
    <source>
        <dbReference type="ARBA" id="ARBA00022898"/>
    </source>
</evidence>
<dbReference type="PROSITE" id="PS00105">
    <property type="entry name" value="AA_TRANSFER_CLASS_1"/>
    <property type="match status" value="1"/>
</dbReference>
<keyword evidence="5" id="KW-0663">Pyridoxal phosphate</keyword>
<evidence type="ECO:0000259" key="7">
    <source>
        <dbReference type="Pfam" id="PF00155"/>
    </source>
</evidence>
<reference evidence="8 9" key="1">
    <citation type="submission" date="2016-10" db="EMBL/GenBank/DDBJ databases">
        <authorList>
            <person name="de Groot N.N."/>
        </authorList>
    </citation>
    <scope>NUCLEOTIDE SEQUENCE [LARGE SCALE GENOMIC DNA]</scope>
    <source>
        <strain evidence="8 9">743A</strain>
    </source>
</reference>
<dbReference type="STRING" id="37658.SAMN05661086_03608"/>
<dbReference type="InterPro" id="IPR004838">
    <property type="entry name" value="NHTrfase_class1_PyrdxlP-BS"/>
</dbReference>
<keyword evidence="3 6" id="KW-0032">Aminotransferase</keyword>
<dbReference type="EC" id="2.6.1.-" evidence="6"/>
<dbReference type="Gene3D" id="3.40.640.10">
    <property type="entry name" value="Type I PLP-dependent aspartate aminotransferase-like (Major domain)"/>
    <property type="match status" value="1"/>
</dbReference>
<name>A0A1I6LVR8_9FIRM</name>
<dbReference type="Pfam" id="PF00155">
    <property type="entry name" value="Aminotran_1_2"/>
    <property type="match status" value="1"/>
</dbReference>
<accession>A0A1I6LVR8</accession>
<evidence type="ECO:0000256" key="4">
    <source>
        <dbReference type="ARBA" id="ARBA00022679"/>
    </source>
</evidence>
<dbReference type="PANTHER" id="PTHR46383">
    <property type="entry name" value="ASPARTATE AMINOTRANSFERASE"/>
    <property type="match status" value="1"/>
</dbReference>
<dbReference type="RefSeq" id="WP_092564160.1">
    <property type="nucleotide sequence ID" value="NZ_FOYZ01000022.1"/>
</dbReference>
<dbReference type="EMBL" id="FOYZ01000022">
    <property type="protein sequence ID" value="SFS07557.1"/>
    <property type="molecule type" value="Genomic_DNA"/>
</dbReference>
<protein>
    <recommendedName>
        <fullName evidence="6">Aminotransferase</fullName>
        <ecNumber evidence="6">2.6.1.-</ecNumber>
    </recommendedName>
</protein>
<evidence type="ECO:0000313" key="9">
    <source>
        <dbReference type="Proteomes" id="UP000199659"/>
    </source>
</evidence>
<gene>
    <name evidence="8" type="ORF">SAMN05661086_03608</name>
</gene>
<evidence type="ECO:0000256" key="3">
    <source>
        <dbReference type="ARBA" id="ARBA00022576"/>
    </source>
</evidence>